<comment type="similarity">
    <text evidence="2">Belongs to the NADH:flavin oxidoreductase/NADH oxidase family.</text>
</comment>
<keyword evidence="6" id="KW-1185">Reference proteome</keyword>
<dbReference type="FunFam" id="3.20.20.70:FF:000059">
    <property type="entry name" value="N-ethylmaleimide reductase, FMN-linked"/>
    <property type="match status" value="1"/>
</dbReference>
<evidence type="ECO:0000313" key="6">
    <source>
        <dbReference type="Proteomes" id="UP000326711"/>
    </source>
</evidence>
<dbReference type="Proteomes" id="UP000326711">
    <property type="component" value="Chromosome"/>
</dbReference>
<evidence type="ECO:0000313" key="5">
    <source>
        <dbReference type="EMBL" id="QFQ03240.1"/>
    </source>
</evidence>
<dbReference type="SUPFAM" id="SSF51395">
    <property type="entry name" value="FMN-linked oxidoreductases"/>
    <property type="match status" value="1"/>
</dbReference>
<reference evidence="6" key="1">
    <citation type="submission" date="2019-10" db="EMBL/GenBank/DDBJ databases">
        <title>Complete genome sequence of Corynebacterium urogenitalis DSM 108747, isolated from the genital tract of a cow.</title>
        <authorList>
            <person name="Ruckert C."/>
            <person name="Ballas P."/>
            <person name="Wagener K."/>
            <person name="Drillich M."/>
            <person name="Kaempfer P."/>
            <person name="Busse H.-J."/>
            <person name="Ehling-Schulz M."/>
        </authorList>
    </citation>
    <scope>NUCLEOTIDE SEQUENCE [LARGE SCALE GENOMIC DNA]</scope>
    <source>
        <strain evidence="6">LMM 1652</strain>
    </source>
</reference>
<accession>A0A5J6ZE18</accession>
<dbReference type="GO" id="GO:0010181">
    <property type="term" value="F:FMN binding"/>
    <property type="evidence" value="ECO:0007669"/>
    <property type="project" value="InterPro"/>
</dbReference>
<dbReference type="KEGG" id="cuo:CUROG_09480"/>
<keyword evidence="3 5" id="KW-0560">Oxidoreductase</keyword>
<dbReference type="AlphaFoldDB" id="A0A5J6ZE18"/>
<evidence type="ECO:0000259" key="4">
    <source>
        <dbReference type="Pfam" id="PF00724"/>
    </source>
</evidence>
<dbReference type="RefSeq" id="WP_151903500.1">
    <property type="nucleotide sequence ID" value="NZ_CP045032.1"/>
</dbReference>
<dbReference type="EMBL" id="CP045032">
    <property type="protein sequence ID" value="QFQ03240.1"/>
    <property type="molecule type" value="Genomic_DNA"/>
</dbReference>
<protein>
    <submittedName>
        <fullName evidence="5">N-ethylmaleimide reductase</fullName>
        <ecNumber evidence="5">1.-.-.-</ecNumber>
    </submittedName>
</protein>
<dbReference type="InterPro" id="IPR045247">
    <property type="entry name" value="Oye-like"/>
</dbReference>
<dbReference type="CDD" id="cd02933">
    <property type="entry name" value="OYE_like_FMN"/>
    <property type="match status" value="1"/>
</dbReference>
<dbReference type="InterPro" id="IPR013785">
    <property type="entry name" value="Aldolase_TIM"/>
</dbReference>
<dbReference type="GO" id="GO:0005829">
    <property type="term" value="C:cytosol"/>
    <property type="evidence" value="ECO:0007669"/>
    <property type="project" value="TreeGrafter"/>
</dbReference>
<dbReference type="Pfam" id="PF00724">
    <property type="entry name" value="Oxidored_FMN"/>
    <property type="match status" value="1"/>
</dbReference>
<evidence type="ECO:0000256" key="2">
    <source>
        <dbReference type="ARBA" id="ARBA00005979"/>
    </source>
</evidence>
<dbReference type="GO" id="GO:0016628">
    <property type="term" value="F:oxidoreductase activity, acting on the CH-CH group of donors, NAD or NADP as acceptor"/>
    <property type="evidence" value="ECO:0007669"/>
    <property type="project" value="UniProtKB-ARBA"/>
</dbReference>
<dbReference type="PANTHER" id="PTHR22893">
    <property type="entry name" value="NADH OXIDOREDUCTASE-RELATED"/>
    <property type="match status" value="1"/>
</dbReference>
<dbReference type="InterPro" id="IPR001155">
    <property type="entry name" value="OxRdtase_FMN_N"/>
</dbReference>
<sequence>MTSGTTLYDPVRVGQHDLTNRLTMAALTRQRAGEDGTPTDLHVQYYAQRASAGLVVTEGAFPTFESRTFPGQAGIANADHVDAWRRVADEVHANNGVLFIQVMQGGRIGHPANLRGAEPIAPSAIASGTEFYTYDGKLPGPVPREATAEDLQRVVSEFVAAARRAVDAGIDGVEVHGANGYLLHQFLSPASNKRTDEYGGSAAHRARFVVEIVRAVAEEIGAERTALRISPEHNIQGALEEDRADVLETYGALLDGVADLDLAYLSLLHRDALGVGDSHDVDATSDLPAWIRECFDGPLIVNSGFAEITEREEAEQLVASGRADAVAVGRMFIANPDLARRWEENLGVNEPDPSTFYRGGERGYTDYPFIDEA</sequence>
<dbReference type="Gene3D" id="3.20.20.70">
    <property type="entry name" value="Aldolase class I"/>
    <property type="match status" value="1"/>
</dbReference>
<name>A0A5J6ZE18_9CORY</name>
<evidence type="ECO:0000256" key="1">
    <source>
        <dbReference type="ARBA" id="ARBA00001917"/>
    </source>
</evidence>
<feature type="domain" description="NADH:flavin oxidoreductase/NADH oxidase N-terminal" evidence="4">
    <location>
        <begin position="7"/>
        <end position="346"/>
    </location>
</feature>
<dbReference type="OrthoDB" id="3169239at2"/>
<organism evidence="5 6">
    <name type="scientific">Corynebacterium urogenitale</name>
    <dbReference type="NCBI Taxonomy" id="2487892"/>
    <lineage>
        <taxon>Bacteria</taxon>
        <taxon>Bacillati</taxon>
        <taxon>Actinomycetota</taxon>
        <taxon>Actinomycetes</taxon>
        <taxon>Mycobacteriales</taxon>
        <taxon>Corynebacteriaceae</taxon>
        <taxon>Corynebacterium</taxon>
    </lineage>
</organism>
<comment type="cofactor">
    <cofactor evidence="1">
        <name>FMN</name>
        <dbReference type="ChEBI" id="CHEBI:58210"/>
    </cofactor>
</comment>
<dbReference type="EC" id="1.-.-.-" evidence="5"/>
<dbReference type="PANTHER" id="PTHR22893:SF91">
    <property type="entry name" value="NADPH DEHYDROGENASE 2-RELATED"/>
    <property type="match status" value="1"/>
</dbReference>
<proteinExistence type="inferred from homology"/>
<gene>
    <name evidence="5" type="primary">nemA</name>
    <name evidence="5" type="ORF">CUROG_09480</name>
</gene>
<evidence type="ECO:0000256" key="3">
    <source>
        <dbReference type="ARBA" id="ARBA00023002"/>
    </source>
</evidence>